<evidence type="ECO:0000259" key="4">
    <source>
        <dbReference type="PROSITE" id="PS50943"/>
    </source>
</evidence>
<dbReference type="Gene3D" id="2.60.120.10">
    <property type="entry name" value="Jelly Rolls"/>
    <property type="match status" value="1"/>
</dbReference>
<keyword evidence="2" id="KW-0238">DNA-binding</keyword>
<organism evidence="5 6">
    <name type="scientific">Staphylococcus gallinarum</name>
    <dbReference type="NCBI Taxonomy" id="1293"/>
    <lineage>
        <taxon>Bacteria</taxon>
        <taxon>Bacillati</taxon>
        <taxon>Bacillota</taxon>
        <taxon>Bacilli</taxon>
        <taxon>Bacillales</taxon>
        <taxon>Staphylococcaceae</taxon>
        <taxon>Staphylococcus</taxon>
    </lineage>
</organism>
<evidence type="ECO:0000313" key="5">
    <source>
        <dbReference type="EMBL" id="RIP37026.1"/>
    </source>
</evidence>
<dbReference type="Pfam" id="PF01381">
    <property type="entry name" value="HTH_3"/>
    <property type="match status" value="1"/>
</dbReference>
<dbReference type="SMART" id="SM00530">
    <property type="entry name" value="HTH_XRE"/>
    <property type="match status" value="1"/>
</dbReference>
<dbReference type="InterPro" id="IPR010982">
    <property type="entry name" value="Lambda_DNA-bd_dom_sf"/>
</dbReference>
<evidence type="ECO:0000256" key="3">
    <source>
        <dbReference type="ARBA" id="ARBA00023163"/>
    </source>
</evidence>
<name>A0A3A0VTG0_STAGA</name>
<dbReference type="PROSITE" id="PS50943">
    <property type="entry name" value="HTH_CROC1"/>
    <property type="match status" value="1"/>
</dbReference>
<dbReference type="InterPro" id="IPR014710">
    <property type="entry name" value="RmlC-like_jellyroll"/>
</dbReference>
<evidence type="ECO:0000313" key="6">
    <source>
        <dbReference type="Proteomes" id="UP000265541"/>
    </source>
</evidence>
<dbReference type="SUPFAM" id="SSF51182">
    <property type="entry name" value="RmlC-like cupins"/>
    <property type="match status" value="1"/>
</dbReference>
<dbReference type="InterPro" id="IPR001387">
    <property type="entry name" value="Cro/C1-type_HTH"/>
</dbReference>
<dbReference type="Pfam" id="PF07883">
    <property type="entry name" value="Cupin_2"/>
    <property type="match status" value="1"/>
</dbReference>
<dbReference type="GO" id="GO:0005829">
    <property type="term" value="C:cytosol"/>
    <property type="evidence" value="ECO:0007669"/>
    <property type="project" value="TreeGrafter"/>
</dbReference>
<dbReference type="GO" id="GO:0003700">
    <property type="term" value="F:DNA-binding transcription factor activity"/>
    <property type="evidence" value="ECO:0007669"/>
    <property type="project" value="TreeGrafter"/>
</dbReference>
<proteinExistence type="predicted"/>
<reference evidence="5 6" key="1">
    <citation type="journal article" date="2016" name="Front. Microbiol.">
        <title>Comprehensive Phylogenetic Analysis of Bovine Non-aureus Staphylococci Species Based on Whole-Genome Sequencing.</title>
        <authorList>
            <person name="Naushad S."/>
            <person name="Barkema H.W."/>
            <person name="Luby C."/>
            <person name="Condas L.A."/>
            <person name="Nobrega D.B."/>
            <person name="Carson D.A."/>
            <person name="De Buck J."/>
        </authorList>
    </citation>
    <scope>NUCLEOTIDE SEQUENCE [LARGE SCALE GENOMIC DNA]</scope>
    <source>
        <strain evidence="5 6">SNUC 4781</strain>
    </source>
</reference>
<dbReference type="GO" id="GO:0003677">
    <property type="term" value="F:DNA binding"/>
    <property type="evidence" value="ECO:0007669"/>
    <property type="project" value="UniProtKB-KW"/>
</dbReference>
<dbReference type="EMBL" id="QYJN01000001">
    <property type="protein sequence ID" value="RIP37026.1"/>
    <property type="molecule type" value="Genomic_DNA"/>
</dbReference>
<dbReference type="SUPFAM" id="SSF47413">
    <property type="entry name" value="lambda repressor-like DNA-binding domains"/>
    <property type="match status" value="1"/>
</dbReference>
<gene>
    <name evidence="5" type="ORF">BUZ14_00335</name>
</gene>
<dbReference type="OrthoDB" id="9781521at2"/>
<dbReference type="RefSeq" id="WP_119483841.1">
    <property type="nucleotide sequence ID" value="NZ_QYJN01000001.1"/>
</dbReference>
<accession>A0A3A0VTG0</accession>
<evidence type="ECO:0000256" key="2">
    <source>
        <dbReference type="ARBA" id="ARBA00023125"/>
    </source>
</evidence>
<dbReference type="InterPro" id="IPR013096">
    <property type="entry name" value="Cupin_2"/>
</dbReference>
<feature type="domain" description="HTH cro/C1-type" evidence="4">
    <location>
        <begin position="11"/>
        <end position="65"/>
    </location>
</feature>
<dbReference type="Gene3D" id="1.10.260.40">
    <property type="entry name" value="lambda repressor-like DNA-binding domains"/>
    <property type="match status" value="1"/>
</dbReference>
<keyword evidence="1" id="KW-0805">Transcription regulation</keyword>
<dbReference type="CDD" id="cd02209">
    <property type="entry name" value="cupin_XRE_C"/>
    <property type="match status" value="1"/>
</dbReference>
<dbReference type="CDD" id="cd00093">
    <property type="entry name" value="HTH_XRE"/>
    <property type="match status" value="1"/>
</dbReference>
<dbReference type="AlphaFoldDB" id="A0A3A0VTG0"/>
<evidence type="ECO:0000256" key="1">
    <source>
        <dbReference type="ARBA" id="ARBA00023015"/>
    </source>
</evidence>
<sequence>MEFHKIVAKNIYLYRKKNKISLEQLSKLTGVSSSSLNEIEKGNTIPSINTVWKISNGLKLSFSSLMNESEADYKHIKKNDIVPVTEEEGKYKVFPYFPFEKSKSFEFFHVELDPQAKLESEPHLSGSEESIIIVEGELEMHLENEVLKLTQGDALRFKSDIPHTYINKGNQRTLISMVIDYK</sequence>
<keyword evidence="3" id="KW-0804">Transcription</keyword>
<dbReference type="Proteomes" id="UP000265541">
    <property type="component" value="Unassembled WGS sequence"/>
</dbReference>
<dbReference type="InterPro" id="IPR011051">
    <property type="entry name" value="RmlC_Cupin_sf"/>
</dbReference>
<dbReference type="InterPro" id="IPR050807">
    <property type="entry name" value="TransReg_Diox_bact_type"/>
</dbReference>
<protein>
    <submittedName>
        <fullName evidence="5">XRE family transcriptional regulator</fullName>
    </submittedName>
</protein>
<dbReference type="PANTHER" id="PTHR46797">
    <property type="entry name" value="HTH-TYPE TRANSCRIPTIONAL REGULATOR"/>
    <property type="match status" value="1"/>
</dbReference>
<dbReference type="PANTHER" id="PTHR46797:SF23">
    <property type="entry name" value="HTH-TYPE TRANSCRIPTIONAL REGULATOR SUTR"/>
    <property type="match status" value="1"/>
</dbReference>
<comment type="caution">
    <text evidence="5">The sequence shown here is derived from an EMBL/GenBank/DDBJ whole genome shotgun (WGS) entry which is preliminary data.</text>
</comment>